<name>A0AA42WBE0_9BURK</name>
<evidence type="ECO:0000259" key="1">
    <source>
        <dbReference type="Pfam" id="PF02627"/>
    </source>
</evidence>
<evidence type="ECO:0000313" key="3">
    <source>
        <dbReference type="Proteomes" id="UP001161276"/>
    </source>
</evidence>
<dbReference type="InterPro" id="IPR029032">
    <property type="entry name" value="AhpD-like"/>
</dbReference>
<sequence length="274" mass="28869">MPANPSNGMELSPMIQKKPAYKPAISRLGVVMALTSGLTLAHGHATAKTEATQAMPAQAASDTLSAKQQAVPLIAAFMAASDMPQLNTALNQGLDAGMTISEAKEILVQLYAYVGFPKSLNALGELLKVVEARKQRGIQDAPGREPGRAIPTGDELIAVGKANQTRISGAPVTGPVMDFAPIINQFLQAHLFGDIFERDNLDWQSRELATVGALAATPGVEAQLRSHMRASMRVGLTAAQLRQLTQILAERGDKLAAERADAALTQALAATSGR</sequence>
<evidence type="ECO:0000313" key="2">
    <source>
        <dbReference type="EMBL" id="MDH2052035.1"/>
    </source>
</evidence>
<dbReference type="Proteomes" id="UP001161276">
    <property type="component" value="Unassembled WGS sequence"/>
</dbReference>
<proteinExistence type="predicted"/>
<comment type="caution">
    <text evidence="2">The sequence shown here is derived from an EMBL/GenBank/DDBJ whole genome shotgun (WGS) entry which is preliminary data.</text>
</comment>
<accession>A0AA42WBE0</accession>
<gene>
    <name evidence="2" type="ORF">N5K24_16630</name>
</gene>
<dbReference type="PANTHER" id="PTHR33570:SF2">
    <property type="entry name" value="CARBOXYMUCONOLACTONE DECARBOXYLASE-LIKE DOMAIN-CONTAINING PROTEIN"/>
    <property type="match status" value="1"/>
</dbReference>
<dbReference type="GO" id="GO:0051920">
    <property type="term" value="F:peroxiredoxin activity"/>
    <property type="evidence" value="ECO:0007669"/>
    <property type="project" value="InterPro"/>
</dbReference>
<dbReference type="SUPFAM" id="SSF69118">
    <property type="entry name" value="AhpD-like"/>
    <property type="match status" value="1"/>
</dbReference>
<dbReference type="RefSeq" id="WP_234704750.1">
    <property type="nucleotide sequence ID" value="NZ_ALJE01000006.1"/>
</dbReference>
<dbReference type="AlphaFoldDB" id="A0AA42WBE0"/>
<dbReference type="InterPro" id="IPR052512">
    <property type="entry name" value="4CMD/NDH-1_regulator"/>
</dbReference>
<dbReference type="EMBL" id="JAOCKG010000006">
    <property type="protein sequence ID" value="MDH2052035.1"/>
    <property type="molecule type" value="Genomic_DNA"/>
</dbReference>
<dbReference type="PANTHER" id="PTHR33570">
    <property type="entry name" value="4-CARBOXYMUCONOLACTONE DECARBOXYLASE FAMILY PROTEIN"/>
    <property type="match status" value="1"/>
</dbReference>
<dbReference type="InterPro" id="IPR003779">
    <property type="entry name" value="CMD-like"/>
</dbReference>
<protein>
    <submittedName>
        <fullName evidence="2">Carboxymuconolactone decarboxylase family protein</fullName>
    </submittedName>
</protein>
<organism evidence="2 3">
    <name type="scientific">Achromobacter marplatensis</name>
    <dbReference type="NCBI Taxonomy" id="470868"/>
    <lineage>
        <taxon>Bacteria</taxon>
        <taxon>Pseudomonadati</taxon>
        <taxon>Pseudomonadota</taxon>
        <taxon>Betaproteobacteria</taxon>
        <taxon>Burkholderiales</taxon>
        <taxon>Alcaligenaceae</taxon>
        <taxon>Achromobacter</taxon>
    </lineage>
</organism>
<dbReference type="Pfam" id="PF02627">
    <property type="entry name" value="CMD"/>
    <property type="match status" value="1"/>
</dbReference>
<reference evidence="2" key="1">
    <citation type="submission" date="2022-09" db="EMBL/GenBank/DDBJ databases">
        <title>Intensive care unit water sources are persistently colonized with multi-drug resistant bacteria and are the site of extensive horizontal gene transfer of antibiotic resistance genes.</title>
        <authorList>
            <person name="Diorio-Toth L."/>
        </authorList>
    </citation>
    <scope>NUCLEOTIDE SEQUENCE</scope>
    <source>
        <strain evidence="2">GD03676</strain>
    </source>
</reference>
<feature type="domain" description="Carboxymuconolactone decarboxylase-like" evidence="1">
    <location>
        <begin position="185"/>
        <end position="264"/>
    </location>
</feature>
<dbReference type="Gene3D" id="1.20.1290.10">
    <property type="entry name" value="AhpD-like"/>
    <property type="match status" value="1"/>
</dbReference>